<evidence type="ECO:0000313" key="5">
    <source>
        <dbReference type="Proteomes" id="UP000247790"/>
    </source>
</evidence>
<keyword evidence="6" id="KW-1185">Reference proteome</keyword>
<dbReference type="AlphaFoldDB" id="A0A2V4VY34"/>
<dbReference type="EMBL" id="QJSW01000001">
    <property type="protein sequence ID" value="PYE52424.1"/>
    <property type="molecule type" value="Genomic_DNA"/>
</dbReference>
<evidence type="ECO:0000256" key="1">
    <source>
        <dbReference type="ARBA" id="ARBA00006484"/>
    </source>
</evidence>
<evidence type="ECO:0000313" key="6">
    <source>
        <dbReference type="Proteomes" id="UP000509327"/>
    </source>
</evidence>
<keyword evidence="2" id="KW-0560">Oxidoreductase</keyword>
<accession>A0A2V4VY34</accession>
<dbReference type="InterPro" id="IPR020904">
    <property type="entry name" value="Sc_DH/Rdtase_CS"/>
</dbReference>
<dbReference type="PROSITE" id="PS00061">
    <property type="entry name" value="ADH_SHORT"/>
    <property type="match status" value="1"/>
</dbReference>
<dbReference type="OrthoDB" id="9809821at2"/>
<dbReference type="Gene3D" id="3.40.50.720">
    <property type="entry name" value="NAD(P)-binding Rossmann-like Domain"/>
    <property type="match status" value="1"/>
</dbReference>
<dbReference type="EMBL" id="CP054614">
    <property type="protein sequence ID" value="QKS59466.1"/>
    <property type="molecule type" value="Genomic_DNA"/>
</dbReference>
<dbReference type="Pfam" id="PF00106">
    <property type="entry name" value="adh_short"/>
    <property type="match status" value="1"/>
</dbReference>
<dbReference type="Proteomes" id="UP000247790">
    <property type="component" value="Unassembled WGS sequence"/>
</dbReference>
<dbReference type="SUPFAM" id="SSF51735">
    <property type="entry name" value="NAD(P)-binding Rossmann-fold domains"/>
    <property type="match status" value="1"/>
</dbReference>
<evidence type="ECO:0000256" key="2">
    <source>
        <dbReference type="ARBA" id="ARBA00023002"/>
    </source>
</evidence>
<evidence type="ECO:0000313" key="3">
    <source>
        <dbReference type="EMBL" id="PYE52424.1"/>
    </source>
</evidence>
<gene>
    <name evidence="3" type="ORF">DFQ00_101361</name>
    <name evidence="4" type="ORF">HUB98_26835</name>
</gene>
<name>A0A2V4VY34_PAEBA</name>
<dbReference type="Proteomes" id="UP000509327">
    <property type="component" value="Chromosome"/>
</dbReference>
<organism evidence="3 5">
    <name type="scientific">Paenibacillus barcinonensis</name>
    <dbReference type="NCBI Taxonomy" id="198119"/>
    <lineage>
        <taxon>Bacteria</taxon>
        <taxon>Bacillati</taxon>
        <taxon>Bacillota</taxon>
        <taxon>Bacilli</taxon>
        <taxon>Bacillales</taxon>
        <taxon>Paenibacillaceae</taxon>
        <taxon>Paenibacillus</taxon>
    </lineage>
</organism>
<sequence length="282" mass="31001">MNITPLLRTALITGSTSGIGLELTRKLLTNQWQVIGLNRSAFPEHPDIQAALASGQLYAVQADLTSYTSLHAALEHIRLKTHAIDVLFNNAGGSAPSLLYSAQGHELHFELQTVVPYIIYRELYPLLREGRMKTVVNTSTTAFCMLRSFNLQTLEQPISFKKLFGPYAASKLALSLWTQEAAAAAQADGIHLLSVDPGGNNTLRANNLSGLPFYIKPVMKLFFPPPTRGASLLYAAGLGNTTHESGSYLVNNKLARLRFTEQSAAVLHRVEHIYKHKFQCPS</sequence>
<comment type="similarity">
    <text evidence="1">Belongs to the short-chain dehydrogenases/reductases (SDR) family.</text>
</comment>
<dbReference type="InterPro" id="IPR002347">
    <property type="entry name" value="SDR_fam"/>
</dbReference>
<dbReference type="RefSeq" id="WP_110893531.1">
    <property type="nucleotide sequence ID" value="NZ_CP054614.1"/>
</dbReference>
<reference evidence="3 5" key="1">
    <citation type="submission" date="2018-06" db="EMBL/GenBank/DDBJ databases">
        <title>Genomic Encyclopedia of Type Strains, Phase III (KMG-III): the genomes of soil and plant-associated and newly described type strains.</title>
        <authorList>
            <person name="Whitman W."/>
        </authorList>
    </citation>
    <scope>NUCLEOTIDE SEQUENCE [LARGE SCALE GENOMIC DNA]</scope>
    <source>
        <strain evidence="3 5">CECT 7022</strain>
    </source>
</reference>
<dbReference type="PANTHER" id="PTHR24320">
    <property type="entry name" value="RETINOL DEHYDROGENASE"/>
    <property type="match status" value="1"/>
</dbReference>
<protein>
    <submittedName>
        <fullName evidence="3">NAD(P)-dependent dehydrogenase (Short-subunit alcohol dehydrogenase family)</fullName>
    </submittedName>
    <submittedName>
        <fullName evidence="4">SDR family NAD(P)-dependent oxidoreductase</fullName>
    </submittedName>
</protein>
<dbReference type="PANTHER" id="PTHR24320:SF148">
    <property type="entry name" value="NAD(P)-BINDING ROSSMANN-FOLD SUPERFAMILY PROTEIN"/>
    <property type="match status" value="1"/>
</dbReference>
<reference evidence="4 6" key="2">
    <citation type="submission" date="2020-06" db="EMBL/GenBank/DDBJ databases">
        <title>Complete genome of Paenibacillus barcinonensis KACC11450.</title>
        <authorList>
            <person name="Kim M."/>
            <person name="Park Y.-J."/>
            <person name="Shin J.-H."/>
        </authorList>
    </citation>
    <scope>NUCLEOTIDE SEQUENCE [LARGE SCALE GENOMIC DNA]</scope>
    <source>
        <strain evidence="4 6">KACC11450</strain>
    </source>
</reference>
<evidence type="ECO:0000313" key="4">
    <source>
        <dbReference type="EMBL" id="QKS59466.1"/>
    </source>
</evidence>
<dbReference type="GO" id="GO:0016491">
    <property type="term" value="F:oxidoreductase activity"/>
    <property type="evidence" value="ECO:0007669"/>
    <property type="project" value="UniProtKB-KW"/>
</dbReference>
<dbReference type="InterPro" id="IPR036291">
    <property type="entry name" value="NAD(P)-bd_dom_sf"/>
</dbReference>
<dbReference type="PRINTS" id="PR00081">
    <property type="entry name" value="GDHRDH"/>
</dbReference>
<proteinExistence type="inferred from homology"/>